<reference evidence="2 3" key="1">
    <citation type="journal article" date="2019" name="Int. J. Syst. Evol. Microbiol.">
        <title>The Global Catalogue of Microorganisms (GCM) 10K type strain sequencing project: providing services to taxonomists for standard genome sequencing and annotation.</title>
        <authorList>
            <consortium name="The Broad Institute Genomics Platform"/>
            <consortium name="The Broad Institute Genome Sequencing Center for Infectious Disease"/>
            <person name="Wu L."/>
            <person name="Ma J."/>
        </authorList>
    </citation>
    <scope>NUCLEOTIDE SEQUENCE [LARGE SCALE GENOMIC DNA]</scope>
    <source>
        <strain evidence="2 3">JCM 14559</strain>
    </source>
</reference>
<dbReference type="RefSeq" id="WP_344559259.1">
    <property type="nucleotide sequence ID" value="NZ_BAAANS010000108.1"/>
</dbReference>
<comment type="caution">
    <text evidence="2">The sequence shown here is derived from an EMBL/GenBank/DDBJ whole genome shotgun (WGS) entry which is preliminary data.</text>
</comment>
<sequence>MTDQPDQQPAPAPLHVFLPAAAEHALAALQPGELDAVEKLIERRAVHPRLGIPVPGGTDPEVDDYTARTDPAADTGDRISLVYRFHSSMSAVFITWVIAGP</sequence>
<dbReference type="Proteomes" id="UP001500897">
    <property type="component" value="Unassembled WGS sequence"/>
</dbReference>
<protein>
    <submittedName>
        <fullName evidence="2">Uncharacterized protein</fullName>
    </submittedName>
</protein>
<feature type="region of interest" description="Disordered" evidence="1">
    <location>
        <begin position="49"/>
        <end position="71"/>
    </location>
</feature>
<name>A0ABN2YC90_9ACTN</name>
<evidence type="ECO:0000313" key="2">
    <source>
        <dbReference type="EMBL" id="GAA2125239.1"/>
    </source>
</evidence>
<accession>A0ABN2YC90</accession>
<evidence type="ECO:0000256" key="1">
    <source>
        <dbReference type="SAM" id="MobiDB-lite"/>
    </source>
</evidence>
<gene>
    <name evidence="2" type="ORF">GCM10009759_77220</name>
</gene>
<dbReference type="EMBL" id="BAAANS010000108">
    <property type="protein sequence ID" value="GAA2125239.1"/>
    <property type="molecule type" value="Genomic_DNA"/>
</dbReference>
<keyword evidence="3" id="KW-1185">Reference proteome</keyword>
<evidence type="ECO:0000313" key="3">
    <source>
        <dbReference type="Proteomes" id="UP001500897"/>
    </source>
</evidence>
<proteinExistence type="predicted"/>
<organism evidence="2 3">
    <name type="scientific">Kitasatospora saccharophila</name>
    <dbReference type="NCBI Taxonomy" id="407973"/>
    <lineage>
        <taxon>Bacteria</taxon>
        <taxon>Bacillati</taxon>
        <taxon>Actinomycetota</taxon>
        <taxon>Actinomycetes</taxon>
        <taxon>Kitasatosporales</taxon>
        <taxon>Streptomycetaceae</taxon>
        <taxon>Kitasatospora</taxon>
    </lineage>
</organism>